<dbReference type="Proteomes" id="UP001652660">
    <property type="component" value="Chromosome 7c"/>
</dbReference>
<organism evidence="2 3">
    <name type="scientific">Coffea arabica</name>
    <name type="common">Arabian coffee</name>
    <dbReference type="NCBI Taxonomy" id="13443"/>
    <lineage>
        <taxon>Eukaryota</taxon>
        <taxon>Viridiplantae</taxon>
        <taxon>Streptophyta</taxon>
        <taxon>Embryophyta</taxon>
        <taxon>Tracheophyta</taxon>
        <taxon>Spermatophyta</taxon>
        <taxon>Magnoliopsida</taxon>
        <taxon>eudicotyledons</taxon>
        <taxon>Gunneridae</taxon>
        <taxon>Pentapetalae</taxon>
        <taxon>asterids</taxon>
        <taxon>lamiids</taxon>
        <taxon>Gentianales</taxon>
        <taxon>Rubiaceae</taxon>
        <taxon>Ixoroideae</taxon>
        <taxon>Gardenieae complex</taxon>
        <taxon>Bertiereae - Coffeeae clade</taxon>
        <taxon>Coffeeae</taxon>
        <taxon>Coffea</taxon>
    </lineage>
</organism>
<name>A0ABM4V095_COFAR</name>
<keyword evidence="2" id="KW-1185">Reference proteome</keyword>
<proteinExistence type="predicted"/>
<dbReference type="InterPro" id="IPR038765">
    <property type="entry name" value="Papain-like_cys_pep_sf"/>
</dbReference>
<dbReference type="Gene3D" id="3.90.70.10">
    <property type="entry name" value="Cysteine proteinases"/>
    <property type="match status" value="1"/>
</dbReference>
<gene>
    <name evidence="3" type="primary">LOC113697967</name>
</gene>
<dbReference type="GeneID" id="113697967"/>
<dbReference type="SMART" id="SM00645">
    <property type="entry name" value="Pept_C1"/>
    <property type="match status" value="1"/>
</dbReference>
<dbReference type="Pfam" id="PF00112">
    <property type="entry name" value="Peptidase_C1"/>
    <property type="match status" value="1"/>
</dbReference>
<reference evidence="3" key="1">
    <citation type="submission" date="2025-08" db="UniProtKB">
        <authorList>
            <consortium name="RefSeq"/>
        </authorList>
    </citation>
    <scope>IDENTIFICATION</scope>
    <source>
        <tissue evidence="3">Leaves</tissue>
    </source>
</reference>
<evidence type="ECO:0000313" key="3">
    <source>
        <dbReference type="RefSeq" id="XP_071912956.1"/>
    </source>
</evidence>
<feature type="domain" description="Peptidase C1A papain C-terminal" evidence="1">
    <location>
        <begin position="3"/>
        <end position="150"/>
    </location>
</feature>
<accession>A0ABM4V095</accession>
<evidence type="ECO:0000313" key="2">
    <source>
        <dbReference type="Proteomes" id="UP001652660"/>
    </source>
</evidence>
<dbReference type="InterPro" id="IPR000668">
    <property type="entry name" value="Peptidase_C1A_C"/>
</dbReference>
<dbReference type="SUPFAM" id="SSF54001">
    <property type="entry name" value="Cysteine proteinases"/>
    <property type="match status" value="1"/>
</dbReference>
<protein>
    <submittedName>
        <fullName evidence="3">Cysteine proteinase RD21A-like</fullName>
    </submittedName>
</protein>
<sequence length="159" mass="17291">MDAPEAAGPSRVDHSCSGTRTYNLCCNGALGTMPSISLSPMKNARVVRIDGYEDVPPYSEKALQKAMAHQPVSVAIEASGRAFQLYVSVSSYTLPFVAGIFTGACIKPLVGYGSENGKDHCVVRNSCGEKDGYFRLVRNVIDWELHEQVWNYNAVSIPD</sequence>
<dbReference type="RefSeq" id="XP_071912956.1">
    <property type="nucleotide sequence ID" value="XM_072056855.1"/>
</dbReference>
<evidence type="ECO:0000259" key="1">
    <source>
        <dbReference type="SMART" id="SM00645"/>
    </source>
</evidence>